<dbReference type="InterPro" id="IPR002110">
    <property type="entry name" value="Ankyrin_rpt"/>
</dbReference>
<sequence length="104" mass="11327">MSVDIRLYSLILRASSEGYHDLVDRVLSRSAADHRPALLECRDDSGATPLMKSARAGHHPTVQVLLRFGASVSATSQLGNTSMHWACLGGFKPIVKCFFVLINS</sequence>
<proteinExistence type="predicted"/>
<feature type="repeat" description="ANK" evidence="3">
    <location>
        <begin position="45"/>
        <end position="77"/>
    </location>
</feature>
<dbReference type="PANTHER" id="PTHR24171:SF8">
    <property type="entry name" value="BRCA1-ASSOCIATED RING DOMAIN PROTEIN 1"/>
    <property type="match status" value="1"/>
</dbReference>
<evidence type="ECO:0000313" key="4">
    <source>
        <dbReference type="EMBL" id="CRZ10045.1"/>
    </source>
</evidence>
<dbReference type="PROSITE" id="PS50088">
    <property type="entry name" value="ANK_REPEAT"/>
    <property type="match status" value="1"/>
</dbReference>
<dbReference type="InterPro" id="IPR036770">
    <property type="entry name" value="Ankyrin_rpt-contain_sf"/>
</dbReference>
<dbReference type="Gene3D" id="1.25.40.20">
    <property type="entry name" value="Ankyrin repeat-containing domain"/>
    <property type="match status" value="1"/>
</dbReference>
<keyword evidence="1" id="KW-0677">Repeat</keyword>
<organism evidence="4">
    <name type="scientific">Spongospora subterranea</name>
    <dbReference type="NCBI Taxonomy" id="70186"/>
    <lineage>
        <taxon>Eukaryota</taxon>
        <taxon>Sar</taxon>
        <taxon>Rhizaria</taxon>
        <taxon>Endomyxa</taxon>
        <taxon>Phytomyxea</taxon>
        <taxon>Plasmodiophorida</taxon>
        <taxon>Plasmodiophoridae</taxon>
        <taxon>Spongospora</taxon>
    </lineage>
</organism>
<evidence type="ECO:0000256" key="3">
    <source>
        <dbReference type="PROSITE-ProRule" id="PRU00023"/>
    </source>
</evidence>
<dbReference type="PANTHER" id="PTHR24171">
    <property type="entry name" value="ANKYRIN REPEAT DOMAIN-CONTAINING PROTEIN 39-RELATED"/>
    <property type="match status" value="1"/>
</dbReference>
<reference evidence="4" key="1">
    <citation type="submission" date="2015-04" db="EMBL/GenBank/DDBJ databases">
        <title>The genome sequence of the plant pathogenic Rhizarian Plasmodiophora brassicae reveals insights in its biotrophic life cycle and the origin of chitin synthesis.</title>
        <authorList>
            <person name="Schwelm A."/>
            <person name="Fogelqvist J."/>
            <person name="Knaust A."/>
            <person name="Julke S."/>
            <person name="Lilja T."/>
            <person name="Dhandapani V."/>
            <person name="Bonilla-Rosso G."/>
            <person name="Karlsson M."/>
            <person name="Shevchenko A."/>
            <person name="Choi S.R."/>
            <person name="Kim H.G."/>
            <person name="Park J.Y."/>
            <person name="Lim Y.P."/>
            <person name="Ludwig-Muller J."/>
            <person name="Dixelius C."/>
        </authorList>
    </citation>
    <scope>NUCLEOTIDE SEQUENCE</scope>
    <source>
        <tissue evidence="4">Potato root galls</tissue>
    </source>
</reference>
<dbReference type="SUPFAM" id="SSF48403">
    <property type="entry name" value="Ankyrin repeat"/>
    <property type="match status" value="1"/>
</dbReference>
<name>A0A0H5R7B6_9EUKA</name>
<dbReference type="GO" id="GO:0004842">
    <property type="term" value="F:ubiquitin-protein transferase activity"/>
    <property type="evidence" value="ECO:0007669"/>
    <property type="project" value="TreeGrafter"/>
</dbReference>
<dbReference type="EMBL" id="HACM01009603">
    <property type="protein sequence ID" value="CRZ10045.1"/>
    <property type="molecule type" value="Transcribed_RNA"/>
</dbReference>
<evidence type="ECO:0000256" key="1">
    <source>
        <dbReference type="ARBA" id="ARBA00022737"/>
    </source>
</evidence>
<accession>A0A0H5R7B6</accession>
<dbReference type="PROSITE" id="PS50297">
    <property type="entry name" value="ANK_REP_REGION"/>
    <property type="match status" value="1"/>
</dbReference>
<keyword evidence="2 3" id="KW-0040">ANK repeat</keyword>
<dbReference type="AlphaFoldDB" id="A0A0H5R7B6"/>
<dbReference type="GO" id="GO:0085020">
    <property type="term" value="P:protein K6-linked ubiquitination"/>
    <property type="evidence" value="ECO:0007669"/>
    <property type="project" value="TreeGrafter"/>
</dbReference>
<protein>
    <submittedName>
        <fullName evidence="4">Uncharacterized protein</fullName>
    </submittedName>
</protein>
<dbReference type="Pfam" id="PF12796">
    <property type="entry name" value="Ank_2"/>
    <property type="match status" value="1"/>
</dbReference>
<evidence type="ECO:0000256" key="2">
    <source>
        <dbReference type="ARBA" id="ARBA00023043"/>
    </source>
</evidence>